<keyword evidence="3" id="KW-1185">Reference proteome</keyword>
<dbReference type="Proteomes" id="UP001417504">
    <property type="component" value="Unassembled WGS sequence"/>
</dbReference>
<evidence type="ECO:0000313" key="2">
    <source>
        <dbReference type="EMBL" id="KAK9115932.1"/>
    </source>
</evidence>
<accession>A0AAP0IIE0</accession>
<protein>
    <submittedName>
        <fullName evidence="2">Uncharacterized protein</fullName>
    </submittedName>
</protein>
<feature type="compositionally biased region" description="Basic and acidic residues" evidence="1">
    <location>
        <begin position="1"/>
        <end position="13"/>
    </location>
</feature>
<evidence type="ECO:0000313" key="3">
    <source>
        <dbReference type="Proteomes" id="UP001417504"/>
    </source>
</evidence>
<proteinExistence type="predicted"/>
<reference evidence="2 3" key="1">
    <citation type="submission" date="2024-01" db="EMBL/GenBank/DDBJ databases">
        <title>Genome assemblies of Stephania.</title>
        <authorList>
            <person name="Yang L."/>
        </authorList>
    </citation>
    <scope>NUCLEOTIDE SEQUENCE [LARGE SCALE GENOMIC DNA]</scope>
    <source>
        <strain evidence="2">QJT</strain>
        <tissue evidence="2">Leaf</tissue>
    </source>
</reference>
<organism evidence="2 3">
    <name type="scientific">Stephania japonica</name>
    <dbReference type="NCBI Taxonomy" id="461633"/>
    <lineage>
        <taxon>Eukaryota</taxon>
        <taxon>Viridiplantae</taxon>
        <taxon>Streptophyta</taxon>
        <taxon>Embryophyta</taxon>
        <taxon>Tracheophyta</taxon>
        <taxon>Spermatophyta</taxon>
        <taxon>Magnoliopsida</taxon>
        <taxon>Ranunculales</taxon>
        <taxon>Menispermaceae</taxon>
        <taxon>Menispermoideae</taxon>
        <taxon>Cissampelideae</taxon>
        <taxon>Stephania</taxon>
    </lineage>
</organism>
<sequence length="294" mass="32940">MAANNTKREKEINASHYEVLDSTDSDETTIEEISSDEKGDESGDEGQEVVADFKSSHVDWELVSFRLYKEQMRYMYTFTLFVKFQVEMSRKMNYRGHMVKQERTSWLFKVEDVSPPKGHFSFMGESSGERVVIDDHVVVDSIKENVKDGTGGEDTMGTPLEVAQMEHGTRGEDTLDAPLEAAPMEHGTIGENIMGTPLEQAPMEVGKLLENLNGNTDDHVGGGGTPIASSTGLTSSSLMLQEMKQLLEEHFHGLLVFMEAQFNQVDNMVHEQSHIVEYVVQLDKKVKKLTDVLT</sequence>
<dbReference type="AlphaFoldDB" id="A0AAP0IIE0"/>
<dbReference type="EMBL" id="JBBNAE010000006">
    <property type="protein sequence ID" value="KAK9115932.1"/>
    <property type="molecule type" value="Genomic_DNA"/>
</dbReference>
<gene>
    <name evidence="2" type="ORF">Sjap_014879</name>
</gene>
<comment type="caution">
    <text evidence="2">The sequence shown here is derived from an EMBL/GenBank/DDBJ whole genome shotgun (WGS) entry which is preliminary data.</text>
</comment>
<name>A0AAP0IIE0_9MAGN</name>
<feature type="compositionally biased region" description="Acidic residues" evidence="1">
    <location>
        <begin position="21"/>
        <end position="34"/>
    </location>
</feature>
<feature type="region of interest" description="Disordered" evidence="1">
    <location>
        <begin position="1"/>
        <end position="46"/>
    </location>
</feature>
<evidence type="ECO:0000256" key="1">
    <source>
        <dbReference type="SAM" id="MobiDB-lite"/>
    </source>
</evidence>